<feature type="domain" description="NADP-dependent oxidoreductase" evidence="4">
    <location>
        <begin position="21"/>
        <end position="290"/>
    </location>
</feature>
<keyword evidence="3" id="KW-0560">Oxidoreductase</keyword>
<organism evidence="5">
    <name type="scientific">Timema douglasi</name>
    <name type="common">Walking stick</name>
    <dbReference type="NCBI Taxonomy" id="61478"/>
    <lineage>
        <taxon>Eukaryota</taxon>
        <taxon>Metazoa</taxon>
        <taxon>Ecdysozoa</taxon>
        <taxon>Arthropoda</taxon>
        <taxon>Hexapoda</taxon>
        <taxon>Insecta</taxon>
        <taxon>Pterygota</taxon>
        <taxon>Neoptera</taxon>
        <taxon>Polyneoptera</taxon>
        <taxon>Phasmatodea</taxon>
        <taxon>Timematodea</taxon>
        <taxon>Timematoidea</taxon>
        <taxon>Timematidae</taxon>
        <taxon>Timema</taxon>
    </lineage>
</organism>
<proteinExistence type="inferred from homology"/>
<keyword evidence="2" id="KW-0521">NADP</keyword>
<dbReference type="InterPro" id="IPR020471">
    <property type="entry name" value="AKR"/>
</dbReference>
<dbReference type="PROSITE" id="PS00063">
    <property type="entry name" value="ALDOKETO_REDUCTASE_3"/>
    <property type="match status" value="1"/>
</dbReference>
<dbReference type="Pfam" id="PF00248">
    <property type="entry name" value="Aldo_ket_red"/>
    <property type="match status" value="1"/>
</dbReference>
<evidence type="ECO:0000256" key="1">
    <source>
        <dbReference type="ARBA" id="ARBA00007905"/>
    </source>
</evidence>
<dbReference type="PANTHER" id="PTHR11732">
    <property type="entry name" value="ALDO/KETO REDUCTASE"/>
    <property type="match status" value="1"/>
</dbReference>
<dbReference type="PRINTS" id="PR00069">
    <property type="entry name" value="ALDKETRDTASE"/>
</dbReference>
<dbReference type="InterPro" id="IPR018170">
    <property type="entry name" value="Aldo/ket_reductase_CS"/>
</dbReference>
<dbReference type="PROSITE" id="PS00798">
    <property type="entry name" value="ALDOKETO_REDUCTASE_1"/>
    <property type="match status" value="1"/>
</dbReference>
<accession>A0A7R8Z9W8</accession>
<protein>
    <recommendedName>
        <fullName evidence="4">NADP-dependent oxidoreductase domain-containing protein</fullName>
    </recommendedName>
</protein>
<evidence type="ECO:0000256" key="3">
    <source>
        <dbReference type="ARBA" id="ARBA00023002"/>
    </source>
</evidence>
<dbReference type="AlphaFoldDB" id="A0A7R8Z9W8"/>
<reference evidence="5" key="1">
    <citation type="submission" date="2020-11" db="EMBL/GenBank/DDBJ databases">
        <authorList>
            <person name="Tran Van P."/>
        </authorList>
    </citation>
    <scope>NUCLEOTIDE SEQUENCE</scope>
</reference>
<dbReference type="InterPro" id="IPR023210">
    <property type="entry name" value="NADP_OxRdtase_dom"/>
</dbReference>
<dbReference type="FunFam" id="3.20.20.100:FF:000006">
    <property type="entry name" value="Aldo-keto reductase family 1 member A1"/>
    <property type="match status" value="1"/>
</dbReference>
<dbReference type="EMBL" id="OA566447">
    <property type="protein sequence ID" value="CAD7198921.1"/>
    <property type="molecule type" value="Genomic_DNA"/>
</dbReference>
<evidence type="ECO:0000256" key="2">
    <source>
        <dbReference type="ARBA" id="ARBA00022857"/>
    </source>
</evidence>
<dbReference type="InterPro" id="IPR036812">
    <property type="entry name" value="NAD(P)_OxRdtase_dom_sf"/>
</dbReference>
<dbReference type="Gene3D" id="3.20.20.100">
    <property type="entry name" value="NADP-dependent oxidoreductase domain"/>
    <property type="match status" value="1"/>
</dbReference>
<sequence>MMAAGVKNLVFKNGAKMPIVGFGTWQCSDESMDASIDAALEAGYRHIDTAYLYGNEAAIGRALKRWFDSGRLKREDLFIVTKLPIVGYQPDKVEKYLKRSLSALQLKYVDLYLVHQPWGLIETGENMCPMDESGNLLHDITIDHVALWKAMEAQVDAGRTLNIGLSNFNSRQIKRVFLSARIPPSNLQVELHVYFQQRELVAFCAALDITVCAYAPLASPAMIPAFAPLGGDVDSIPRLSPLTEPVVVKIAEKHGKTSAQVLLRHIVQRGISVIPKSSNPDRIRQNIQVNIRYRQSQGWVEQPVLGEVRSSPLAFVHAVDSYPNKRCVKSETVVLATCTWGGSFVSASVRSCRCMVTFIHGSYIFDFKLDDEDVKQLDALDRGSQCRLFSGNIHKGDRAHGVVAIAVCYEPKSLGIRFQAVTLGISPGRGVTPNYHQGLVDWA</sequence>
<dbReference type="SUPFAM" id="SSF51430">
    <property type="entry name" value="NAD(P)-linked oxidoreductase"/>
    <property type="match status" value="1"/>
</dbReference>
<dbReference type="GO" id="GO:0016491">
    <property type="term" value="F:oxidoreductase activity"/>
    <property type="evidence" value="ECO:0007669"/>
    <property type="project" value="UniProtKB-KW"/>
</dbReference>
<evidence type="ECO:0000259" key="4">
    <source>
        <dbReference type="Pfam" id="PF00248"/>
    </source>
</evidence>
<gene>
    <name evidence="5" type="ORF">TDIB3V08_LOCUS5194</name>
</gene>
<name>A0A7R8Z9W8_TIMDO</name>
<comment type="similarity">
    <text evidence="1">Belongs to the aldo/keto reductase family.</text>
</comment>
<evidence type="ECO:0000313" key="5">
    <source>
        <dbReference type="EMBL" id="CAD7198921.1"/>
    </source>
</evidence>